<protein>
    <submittedName>
        <fullName evidence="2">Uncharacterized protein</fullName>
    </submittedName>
</protein>
<feature type="region of interest" description="Disordered" evidence="1">
    <location>
        <begin position="21"/>
        <end position="44"/>
    </location>
</feature>
<sequence>MRLVDRRPVLPYSTRLPAHLTGQREGKWRRRSGKQPREIGTNGQRWRGSGACTCARARFHCCSEASAEWMKDRMFFEGGKLEEAKEEEGVEVDDLNGDSYLIRLNWPPGWLPH</sequence>
<name>A0A8R1ED23_CAEJA</name>
<dbReference type="Proteomes" id="UP000005237">
    <property type="component" value="Unassembled WGS sequence"/>
</dbReference>
<evidence type="ECO:0000313" key="2">
    <source>
        <dbReference type="EnsemblMetazoa" id="CJA32896.1"/>
    </source>
</evidence>
<accession>A0A8R1ED23</accession>
<evidence type="ECO:0000313" key="3">
    <source>
        <dbReference type="Proteomes" id="UP000005237"/>
    </source>
</evidence>
<proteinExistence type="predicted"/>
<dbReference type="AlphaFoldDB" id="A0A8R1ED23"/>
<organism evidence="2 3">
    <name type="scientific">Caenorhabditis japonica</name>
    <dbReference type="NCBI Taxonomy" id="281687"/>
    <lineage>
        <taxon>Eukaryota</taxon>
        <taxon>Metazoa</taxon>
        <taxon>Ecdysozoa</taxon>
        <taxon>Nematoda</taxon>
        <taxon>Chromadorea</taxon>
        <taxon>Rhabditida</taxon>
        <taxon>Rhabditina</taxon>
        <taxon>Rhabditomorpha</taxon>
        <taxon>Rhabditoidea</taxon>
        <taxon>Rhabditidae</taxon>
        <taxon>Peloderinae</taxon>
        <taxon>Caenorhabditis</taxon>
    </lineage>
</organism>
<reference evidence="3" key="1">
    <citation type="submission" date="2010-08" db="EMBL/GenBank/DDBJ databases">
        <authorList>
            <consortium name="Caenorhabditis japonica Sequencing Consortium"/>
            <person name="Wilson R.K."/>
        </authorList>
    </citation>
    <scope>NUCLEOTIDE SEQUENCE [LARGE SCALE GENOMIC DNA]</scope>
    <source>
        <strain evidence="3">DF5081</strain>
    </source>
</reference>
<reference evidence="2" key="2">
    <citation type="submission" date="2022-06" db="UniProtKB">
        <authorList>
            <consortium name="EnsemblMetazoa"/>
        </authorList>
    </citation>
    <scope>IDENTIFICATION</scope>
    <source>
        <strain evidence="2">DF5081</strain>
    </source>
</reference>
<dbReference type="EnsemblMetazoa" id="CJA32896.1">
    <property type="protein sequence ID" value="CJA32896.1"/>
    <property type="gene ID" value="WBGene00208743"/>
</dbReference>
<evidence type="ECO:0000256" key="1">
    <source>
        <dbReference type="SAM" id="MobiDB-lite"/>
    </source>
</evidence>
<keyword evidence="3" id="KW-1185">Reference proteome</keyword>